<evidence type="ECO:0000313" key="3">
    <source>
        <dbReference type="EMBL" id="KAK7298486.1"/>
    </source>
</evidence>
<protein>
    <submittedName>
        <fullName evidence="3">Uncharacterized protein</fullName>
    </submittedName>
</protein>
<dbReference type="EMBL" id="JAYMYQ010000028">
    <property type="protein sequence ID" value="KAK7298486.1"/>
    <property type="molecule type" value="Genomic_DNA"/>
</dbReference>
<organism evidence="3 4">
    <name type="scientific">Canavalia gladiata</name>
    <name type="common">Sword bean</name>
    <name type="synonym">Dolichos gladiatus</name>
    <dbReference type="NCBI Taxonomy" id="3824"/>
    <lineage>
        <taxon>Eukaryota</taxon>
        <taxon>Viridiplantae</taxon>
        <taxon>Streptophyta</taxon>
        <taxon>Embryophyta</taxon>
        <taxon>Tracheophyta</taxon>
        <taxon>Spermatophyta</taxon>
        <taxon>Magnoliopsida</taxon>
        <taxon>eudicotyledons</taxon>
        <taxon>Gunneridae</taxon>
        <taxon>Pentapetalae</taxon>
        <taxon>rosids</taxon>
        <taxon>fabids</taxon>
        <taxon>Fabales</taxon>
        <taxon>Fabaceae</taxon>
        <taxon>Papilionoideae</taxon>
        <taxon>50 kb inversion clade</taxon>
        <taxon>NPAAA clade</taxon>
        <taxon>indigoferoid/millettioid clade</taxon>
        <taxon>Phaseoleae</taxon>
        <taxon>Canavalia</taxon>
    </lineage>
</organism>
<dbReference type="AlphaFoldDB" id="A0AAN9JI16"/>
<comment type="caution">
    <text evidence="3">The sequence shown here is derived from an EMBL/GenBank/DDBJ whole genome shotgun (WGS) entry which is preliminary data.</text>
</comment>
<name>A0AAN9JI16_CANGL</name>
<feature type="region of interest" description="Disordered" evidence="1">
    <location>
        <begin position="99"/>
        <end position="124"/>
    </location>
</feature>
<accession>A0AAN9JI16</accession>
<reference evidence="3 4" key="1">
    <citation type="submission" date="2024-01" db="EMBL/GenBank/DDBJ databases">
        <title>The genomes of 5 underutilized Papilionoideae crops provide insights into root nodulation and disease resistanc.</title>
        <authorList>
            <person name="Jiang F."/>
        </authorList>
    </citation>
    <scope>NUCLEOTIDE SEQUENCE [LARGE SCALE GENOMIC DNA]</scope>
    <source>
        <strain evidence="3">LVBAO_FW01</strain>
        <tissue evidence="3">Leaves</tissue>
    </source>
</reference>
<sequence length="174" mass="19368">MELSPDSLEVGVEESGQESSPPKTFSRKEGNDIRGIPSLDESEERLSVLALAWESHPPIKDLKVLVMTSRKQRGNRSTYIKERAFTDAAATGLDTKKAVDRVKASMPSRDDPVTRKQKERRGVERTRKRLTMTLLPKGPILSVSRLFSGVNLLPNLFRAGISAFNPQAKLIRPS</sequence>
<proteinExistence type="predicted"/>
<dbReference type="EMBL" id="JAYMYQ010000031">
    <property type="protein sequence ID" value="KAK7298224.1"/>
    <property type="molecule type" value="Genomic_DNA"/>
</dbReference>
<evidence type="ECO:0000313" key="4">
    <source>
        <dbReference type="Proteomes" id="UP001367508"/>
    </source>
</evidence>
<evidence type="ECO:0000313" key="2">
    <source>
        <dbReference type="EMBL" id="KAK7298224.1"/>
    </source>
</evidence>
<feature type="region of interest" description="Disordered" evidence="1">
    <location>
        <begin position="1"/>
        <end position="39"/>
    </location>
</feature>
<keyword evidence="4" id="KW-1185">Reference proteome</keyword>
<dbReference type="Proteomes" id="UP001367508">
    <property type="component" value="Unassembled WGS sequence"/>
</dbReference>
<evidence type="ECO:0000256" key="1">
    <source>
        <dbReference type="SAM" id="MobiDB-lite"/>
    </source>
</evidence>
<gene>
    <name evidence="3" type="ORF">VNO77_46947</name>
    <name evidence="2" type="ORF">VNO77_47136</name>
</gene>